<evidence type="ECO:0000313" key="2">
    <source>
        <dbReference type="EMBL" id="XDQ58063.1"/>
    </source>
</evidence>
<organism evidence="2">
    <name type="scientific">Streptomyces sp. R41</name>
    <dbReference type="NCBI Taxonomy" id="3238632"/>
    <lineage>
        <taxon>Bacteria</taxon>
        <taxon>Bacillati</taxon>
        <taxon>Actinomycetota</taxon>
        <taxon>Actinomycetes</taxon>
        <taxon>Kitasatosporales</taxon>
        <taxon>Streptomycetaceae</taxon>
        <taxon>Streptomyces</taxon>
    </lineage>
</organism>
<dbReference type="EMBL" id="CP163443">
    <property type="protein sequence ID" value="XDQ58063.1"/>
    <property type="molecule type" value="Genomic_DNA"/>
</dbReference>
<feature type="region of interest" description="Disordered" evidence="1">
    <location>
        <begin position="323"/>
        <end position="376"/>
    </location>
</feature>
<feature type="compositionally biased region" description="Low complexity" evidence="1">
    <location>
        <begin position="347"/>
        <end position="362"/>
    </location>
</feature>
<evidence type="ECO:0000256" key="1">
    <source>
        <dbReference type="SAM" id="MobiDB-lite"/>
    </source>
</evidence>
<evidence type="ECO:0008006" key="3">
    <source>
        <dbReference type="Google" id="ProtNLM"/>
    </source>
</evidence>
<proteinExistence type="predicted"/>
<protein>
    <recommendedName>
        <fullName evidence="3">DUF2252 domain-containing protein</fullName>
    </recommendedName>
</protein>
<reference evidence="2" key="1">
    <citation type="submission" date="2024-07" db="EMBL/GenBank/DDBJ databases">
        <authorList>
            <person name="Yu S.T."/>
        </authorList>
    </citation>
    <scope>NUCLEOTIDE SEQUENCE</scope>
    <source>
        <strain evidence="2">R41</strain>
    </source>
</reference>
<accession>A0AB39RR79</accession>
<dbReference type="RefSeq" id="WP_369251122.1">
    <property type="nucleotide sequence ID" value="NZ_CP163443.1"/>
</dbReference>
<dbReference type="AlphaFoldDB" id="A0AB39RR79"/>
<name>A0AB39RR79_9ACTN</name>
<gene>
    <name evidence="2" type="ORF">AB5J53_43670</name>
</gene>
<sequence length="376" mass="41261">MADPIPTSRGGSLPVSRFTASASERQVASGARRPNDRADLVAFAEGLAARLPGSWAVVAQEHAAYSDQFPLAQRVWDLGHVDWAFDQFVLSRDAVLTSDAGCELVVVDRPRRKREFLVAALQPSGSDVADRVKAPNGIVVDADPVRAASAVAERLLPRYEQAVREARVEQVAMAVAAGERVLGEWDALSDSLCDDDHWPLDERYDLRQQQRDAEMWGVFAPFLDHGPALVAHAEETLPFLDPEDRADRRWPYRLRVLREALEGGARVQADFEDITGALLPDHSRAEAAFAKAVVERNAEGWHYSLTWMESGGALVEMARAERALHGRPDRSQQSAQVQAARDRSPHATRQSVATAAVSAAAAPPGLVPHDRVRRSR</sequence>